<reference evidence="3 4" key="1">
    <citation type="submission" date="2017-07" db="EMBL/GenBank/DDBJ databases">
        <title>Niveispirillum cyanobacteriorum sp. nov., isolated from cyanobacterial aggregates in a eutrophic lake.</title>
        <authorList>
            <person name="Cai H."/>
        </authorList>
    </citation>
    <scope>NUCLEOTIDE SEQUENCE [LARGE SCALE GENOMIC DNA]</scope>
    <source>
        <strain evidence="4">TH1-14</strain>
    </source>
</reference>
<dbReference type="EMBL" id="NOXU01000028">
    <property type="protein sequence ID" value="OYQ34482.1"/>
    <property type="molecule type" value="Genomic_DNA"/>
</dbReference>
<evidence type="ECO:0000256" key="1">
    <source>
        <dbReference type="SAM" id="Phobius"/>
    </source>
</evidence>
<evidence type="ECO:0000313" key="4">
    <source>
        <dbReference type="Proteomes" id="UP000216998"/>
    </source>
</evidence>
<keyword evidence="4" id="KW-1185">Reference proteome</keyword>
<dbReference type="OrthoDB" id="198456at2"/>
<sequence length="223" mass="24896">MESWWYAQDGKAYGPIQVSDLRYMLEMGDLNAGHWLWAPGMTGWAQAGSVAAFADQLHAARLSLHACDTGSSPAELPNTENPRLARPCSRFWAQALDYQLLKAAVTLLLAVAGYRLEHDGLRLRHQDGTQPSLHCLIHRQKLLWKLGFAFGIPPAVCFTMLDNKLLLERARPVPWDDQTGMNVYQSRPSIGRQWLCALLIMLLIVAPQALASHLLGKPLSLYL</sequence>
<keyword evidence="1" id="KW-0472">Membrane</keyword>
<dbReference type="RefSeq" id="WP_094456331.1">
    <property type="nucleotide sequence ID" value="NZ_NOXU01000028.1"/>
</dbReference>
<organism evidence="3 4">
    <name type="scientific">Niveispirillum lacus</name>
    <dbReference type="NCBI Taxonomy" id="1981099"/>
    <lineage>
        <taxon>Bacteria</taxon>
        <taxon>Pseudomonadati</taxon>
        <taxon>Pseudomonadota</taxon>
        <taxon>Alphaproteobacteria</taxon>
        <taxon>Rhodospirillales</taxon>
        <taxon>Azospirillaceae</taxon>
        <taxon>Niveispirillum</taxon>
    </lineage>
</organism>
<name>A0A255YZ54_9PROT</name>
<dbReference type="Proteomes" id="UP000216998">
    <property type="component" value="Unassembled WGS sequence"/>
</dbReference>
<dbReference type="InterPro" id="IPR025640">
    <property type="entry name" value="GYF_2"/>
</dbReference>
<comment type="caution">
    <text evidence="3">The sequence shown here is derived from an EMBL/GenBank/DDBJ whole genome shotgun (WGS) entry which is preliminary data.</text>
</comment>
<keyword evidence="1" id="KW-0812">Transmembrane</keyword>
<evidence type="ECO:0000313" key="3">
    <source>
        <dbReference type="EMBL" id="OYQ34482.1"/>
    </source>
</evidence>
<feature type="domain" description="GYF" evidence="2">
    <location>
        <begin position="4"/>
        <end position="52"/>
    </location>
</feature>
<protein>
    <recommendedName>
        <fullName evidence="2">GYF domain-containing protein</fullName>
    </recommendedName>
</protein>
<evidence type="ECO:0000259" key="2">
    <source>
        <dbReference type="Pfam" id="PF14237"/>
    </source>
</evidence>
<gene>
    <name evidence="3" type="ORF">CHU95_10650</name>
</gene>
<dbReference type="AlphaFoldDB" id="A0A255YZ54"/>
<keyword evidence="1" id="KW-1133">Transmembrane helix</keyword>
<dbReference type="Pfam" id="PF14237">
    <property type="entry name" value="GYF_2"/>
    <property type="match status" value="1"/>
</dbReference>
<proteinExistence type="predicted"/>
<accession>A0A255YZ54</accession>
<feature type="transmembrane region" description="Helical" evidence="1">
    <location>
        <begin position="194"/>
        <end position="215"/>
    </location>
</feature>